<organism evidence="1">
    <name type="scientific">uncultured Thiotrichaceae bacterium</name>
    <dbReference type="NCBI Taxonomy" id="298394"/>
    <lineage>
        <taxon>Bacteria</taxon>
        <taxon>Pseudomonadati</taxon>
        <taxon>Pseudomonadota</taxon>
        <taxon>Gammaproteobacteria</taxon>
        <taxon>Thiotrichales</taxon>
        <taxon>Thiotrichaceae</taxon>
        <taxon>environmental samples</taxon>
    </lineage>
</organism>
<sequence>MRESNEILRKASAYFAHKVVGWAWHGQQLITDIQRVWNDLWARKVWLQLNNEAIDVARCRVKCLLQLNRVSPRSINLQTPTQPAQRFSLVN</sequence>
<proteinExistence type="predicted"/>
<reference evidence="1" key="1">
    <citation type="submission" date="2020-01" db="EMBL/GenBank/DDBJ databases">
        <authorList>
            <person name="Meier V. D."/>
            <person name="Meier V D."/>
        </authorList>
    </citation>
    <scope>NUCLEOTIDE SEQUENCE</scope>
    <source>
        <strain evidence="1">HLG_WM_MAG_09</strain>
    </source>
</reference>
<protein>
    <submittedName>
        <fullName evidence="1">Mobile element protein</fullName>
    </submittedName>
</protein>
<name>A0A6S6UD82_9GAMM</name>
<accession>A0A6S6UD82</accession>
<evidence type="ECO:0000313" key="1">
    <source>
        <dbReference type="EMBL" id="CAA6828321.1"/>
    </source>
</evidence>
<dbReference type="EMBL" id="CACVAT010000464">
    <property type="protein sequence ID" value="CAA6828321.1"/>
    <property type="molecule type" value="Genomic_DNA"/>
</dbReference>
<dbReference type="AlphaFoldDB" id="A0A6S6UD82"/>
<gene>
    <name evidence="1" type="ORF">HELGO_WM49931</name>
</gene>